<organism evidence="2 3">
    <name type="scientific">Frankia canadensis</name>
    <dbReference type="NCBI Taxonomy" id="1836972"/>
    <lineage>
        <taxon>Bacteria</taxon>
        <taxon>Bacillati</taxon>
        <taxon>Actinomycetota</taxon>
        <taxon>Actinomycetes</taxon>
        <taxon>Frankiales</taxon>
        <taxon>Frankiaceae</taxon>
        <taxon>Frankia</taxon>
    </lineage>
</organism>
<accession>A0A2I2KJE9</accession>
<dbReference type="Proteomes" id="UP000234331">
    <property type="component" value="Unassembled WGS sequence"/>
</dbReference>
<gene>
    <name evidence="2" type="ORF">FRACA_1110014</name>
</gene>
<feature type="transmembrane region" description="Helical" evidence="1">
    <location>
        <begin position="59"/>
        <end position="80"/>
    </location>
</feature>
<proteinExistence type="predicted"/>
<keyword evidence="1" id="KW-1133">Transmembrane helix</keyword>
<evidence type="ECO:0000256" key="1">
    <source>
        <dbReference type="SAM" id="Phobius"/>
    </source>
</evidence>
<evidence type="ECO:0000313" key="2">
    <source>
        <dbReference type="EMBL" id="SNQ45777.1"/>
    </source>
</evidence>
<dbReference type="EMBL" id="FZMO01000015">
    <property type="protein sequence ID" value="SNQ45777.1"/>
    <property type="molecule type" value="Genomic_DNA"/>
</dbReference>
<reference evidence="2 3" key="1">
    <citation type="submission" date="2017-06" db="EMBL/GenBank/DDBJ databases">
        <authorList>
            <person name="Kim H.J."/>
            <person name="Triplett B.A."/>
        </authorList>
    </citation>
    <scope>NUCLEOTIDE SEQUENCE [LARGE SCALE GENOMIC DNA]</scope>
    <source>
        <strain evidence="2">FRACA_ARgP5</strain>
    </source>
</reference>
<keyword evidence="1" id="KW-0472">Membrane</keyword>
<sequence>MQSRAADEITPTIERLVEKTLDIDRLSAPEAGRVHQGLETALSLRSHILAEHPAPRVRIVLQAVSTILIPAIMITLQLLLQKMFA</sequence>
<keyword evidence="3" id="KW-1185">Reference proteome</keyword>
<protein>
    <submittedName>
        <fullName evidence="2">Uncharacterized protein</fullName>
    </submittedName>
</protein>
<keyword evidence="1" id="KW-0812">Transmembrane</keyword>
<name>A0A2I2KJE9_9ACTN</name>
<dbReference type="AlphaFoldDB" id="A0A2I2KJE9"/>
<evidence type="ECO:0000313" key="3">
    <source>
        <dbReference type="Proteomes" id="UP000234331"/>
    </source>
</evidence>